<keyword evidence="2" id="KW-0964">Secreted</keyword>
<keyword evidence="4" id="KW-0812">Transmembrane</keyword>
<dbReference type="EMBL" id="JAMQYH010000002">
    <property type="protein sequence ID" value="KAJ1696278.1"/>
    <property type="molecule type" value="Genomic_DNA"/>
</dbReference>
<evidence type="ECO:0000256" key="1">
    <source>
        <dbReference type="ARBA" id="ARBA00004239"/>
    </source>
</evidence>
<feature type="transmembrane region" description="Helical" evidence="4">
    <location>
        <begin position="88"/>
        <end position="108"/>
    </location>
</feature>
<dbReference type="InterPro" id="IPR039639">
    <property type="entry name" value="IDA-like"/>
</dbReference>
<evidence type="ECO:0000313" key="6">
    <source>
        <dbReference type="Proteomes" id="UP001151287"/>
    </source>
</evidence>
<comment type="caution">
    <text evidence="5">The sequence shown here is derived from an EMBL/GenBank/DDBJ whole genome shotgun (WGS) entry which is preliminary data.</text>
</comment>
<dbReference type="PANTHER" id="PTHR33599">
    <property type="entry name" value="PROTEIN IDA-LIKE 5"/>
    <property type="match status" value="1"/>
</dbReference>
<reference evidence="5" key="1">
    <citation type="journal article" date="2022" name="Cell">
        <title>Repeat-based holocentromeres influence genome architecture and karyotype evolution.</title>
        <authorList>
            <person name="Hofstatter P.G."/>
            <person name="Thangavel G."/>
            <person name="Lux T."/>
            <person name="Neumann P."/>
            <person name="Vondrak T."/>
            <person name="Novak P."/>
            <person name="Zhang M."/>
            <person name="Costa L."/>
            <person name="Castellani M."/>
            <person name="Scott A."/>
            <person name="Toegelov H."/>
            <person name="Fuchs J."/>
            <person name="Mata-Sucre Y."/>
            <person name="Dias Y."/>
            <person name="Vanzela A.L.L."/>
            <person name="Huettel B."/>
            <person name="Almeida C.C.S."/>
            <person name="Simkova H."/>
            <person name="Souza G."/>
            <person name="Pedrosa-Harand A."/>
            <person name="Macas J."/>
            <person name="Mayer K.F.X."/>
            <person name="Houben A."/>
            <person name="Marques A."/>
        </authorList>
    </citation>
    <scope>NUCLEOTIDE SEQUENCE</scope>
    <source>
        <strain evidence="5">RhyBre1mFocal</strain>
    </source>
</reference>
<protein>
    <submittedName>
        <fullName evidence="5">Uncharacterized protein</fullName>
    </submittedName>
</protein>
<dbReference type="AlphaFoldDB" id="A0A9Q0CLQ7"/>
<evidence type="ECO:0000256" key="3">
    <source>
        <dbReference type="ARBA" id="ARBA00022729"/>
    </source>
</evidence>
<name>A0A9Q0CLQ7_9POAL</name>
<evidence type="ECO:0000256" key="4">
    <source>
        <dbReference type="SAM" id="Phobius"/>
    </source>
</evidence>
<dbReference type="PANTHER" id="PTHR33599:SF20">
    <property type="entry name" value="PROTEIN IDA"/>
    <property type="match status" value="1"/>
</dbReference>
<evidence type="ECO:0000256" key="2">
    <source>
        <dbReference type="ARBA" id="ARBA00022525"/>
    </source>
</evidence>
<organism evidence="5 6">
    <name type="scientific">Rhynchospora breviuscula</name>
    <dbReference type="NCBI Taxonomy" id="2022672"/>
    <lineage>
        <taxon>Eukaryota</taxon>
        <taxon>Viridiplantae</taxon>
        <taxon>Streptophyta</taxon>
        <taxon>Embryophyta</taxon>
        <taxon>Tracheophyta</taxon>
        <taxon>Spermatophyta</taxon>
        <taxon>Magnoliopsida</taxon>
        <taxon>Liliopsida</taxon>
        <taxon>Poales</taxon>
        <taxon>Cyperaceae</taxon>
        <taxon>Cyperoideae</taxon>
        <taxon>Rhynchosporeae</taxon>
        <taxon>Rhynchospora</taxon>
    </lineage>
</organism>
<comment type="subcellular location">
    <subcellularLocation>
        <location evidence="1">Secreted</location>
        <location evidence="1">Extracellular space</location>
    </subcellularLocation>
</comment>
<feature type="transmembrane region" description="Helical" evidence="4">
    <location>
        <begin position="39"/>
        <end position="57"/>
    </location>
</feature>
<feature type="transmembrane region" description="Helical" evidence="4">
    <location>
        <begin position="64"/>
        <end position="82"/>
    </location>
</feature>
<keyword evidence="6" id="KW-1185">Reference proteome</keyword>
<accession>A0A9Q0CLQ7</accession>
<evidence type="ECO:0000313" key="5">
    <source>
        <dbReference type="EMBL" id="KAJ1696278.1"/>
    </source>
</evidence>
<keyword evidence="3" id="KW-0732">Signal</keyword>
<dbReference type="GO" id="GO:0005576">
    <property type="term" value="C:extracellular region"/>
    <property type="evidence" value="ECO:0007669"/>
    <property type="project" value="UniProtKB-SubCell"/>
</dbReference>
<dbReference type="OrthoDB" id="1935957at2759"/>
<dbReference type="Proteomes" id="UP001151287">
    <property type="component" value="Unassembled WGS sequence"/>
</dbReference>
<keyword evidence="4" id="KW-1133">Transmembrane helix</keyword>
<dbReference type="GO" id="GO:0010227">
    <property type="term" value="P:floral organ abscission"/>
    <property type="evidence" value="ECO:0007669"/>
    <property type="project" value="InterPro"/>
</dbReference>
<sequence length="155" mass="17241">MQPLSLVNSQFHTYINLRFKLNFSSLSLSLSQFPNPSQILFSHFFLLGPSLVVFSLSPKPFTSLSLFVLSLFVSTSDIYIMGLVSRSTVTICWTLLIVVLLMSSCNGARSMQPFKGKPLKQSSGYFFGFLPRAMPIPPSGPSRQHNSIGFDQSHN</sequence>
<proteinExistence type="predicted"/>
<gene>
    <name evidence="5" type="ORF">LUZ63_004790</name>
</gene>
<keyword evidence="4" id="KW-0472">Membrane</keyword>